<accession>A0A1C6UWE4</accession>
<feature type="domain" description="Polymerase nucleotidyl transferase" evidence="1">
    <location>
        <begin position="23"/>
        <end position="64"/>
    </location>
</feature>
<sequence length="268" mass="28614">MAVLPAAAQALVTRYLDEVDAVLPGFVEGLYVVGSAALGAWQIGVSDIDTLIVTARPAGAEDLAALAEIHAGMPAGPYLDGVYLDRDTFAARPIDRLTVPFVVNGQFHTDRPCGELHPVVWLILQRYGLPVRGPAVADLGLQVDPDALRRFNLDNLRTYWAPLADRLRAALHGLPDDEPVEATECRGEGVVWCVLGPARLHFTLANDDVIPKAGAGVYLAGIAPSYGPLAERAVRWRQGKPVAFTVADARAAADSIDAVVADAVRRWG</sequence>
<dbReference type="InterPro" id="IPR002934">
    <property type="entry name" value="Polymerase_NTP_transf_dom"/>
</dbReference>
<proteinExistence type="predicted"/>
<protein>
    <submittedName>
        <fullName evidence="2">Nucleotidyltransferase domain-containing protein</fullName>
    </submittedName>
</protein>
<dbReference type="SUPFAM" id="SSF81301">
    <property type="entry name" value="Nucleotidyltransferase"/>
    <property type="match status" value="1"/>
</dbReference>
<evidence type="ECO:0000259" key="1">
    <source>
        <dbReference type="Pfam" id="PF01909"/>
    </source>
</evidence>
<name>A0A1C6UWE4_9ACTN</name>
<organism evidence="2 3">
    <name type="scientific">Micromonospora eburnea</name>
    <dbReference type="NCBI Taxonomy" id="227316"/>
    <lineage>
        <taxon>Bacteria</taxon>
        <taxon>Bacillati</taxon>
        <taxon>Actinomycetota</taxon>
        <taxon>Actinomycetes</taxon>
        <taxon>Micromonosporales</taxon>
        <taxon>Micromonosporaceae</taxon>
        <taxon>Micromonospora</taxon>
    </lineage>
</organism>
<dbReference type="Proteomes" id="UP000199696">
    <property type="component" value="Unassembled WGS sequence"/>
</dbReference>
<dbReference type="GO" id="GO:0016779">
    <property type="term" value="F:nucleotidyltransferase activity"/>
    <property type="evidence" value="ECO:0007669"/>
    <property type="project" value="InterPro"/>
</dbReference>
<dbReference type="AlphaFoldDB" id="A0A1C6UWE4"/>
<evidence type="ECO:0000313" key="2">
    <source>
        <dbReference type="EMBL" id="SCL58392.1"/>
    </source>
</evidence>
<dbReference type="EMBL" id="FMHY01000002">
    <property type="protein sequence ID" value="SCL58392.1"/>
    <property type="molecule type" value="Genomic_DNA"/>
</dbReference>
<dbReference type="InterPro" id="IPR043519">
    <property type="entry name" value="NT_sf"/>
</dbReference>
<reference evidence="3" key="1">
    <citation type="submission" date="2016-06" db="EMBL/GenBank/DDBJ databases">
        <authorList>
            <person name="Varghese N."/>
            <person name="Submissions Spin"/>
        </authorList>
    </citation>
    <scope>NUCLEOTIDE SEQUENCE [LARGE SCALE GENOMIC DNA]</scope>
    <source>
        <strain evidence="3">DSM 44814</strain>
    </source>
</reference>
<evidence type="ECO:0000313" key="3">
    <source>
        <dbReference type="Proteomes" id="UP000199696"/>
    </source>
</evidence>
<dbReference type="RefSeq" id="WP_167363520.1">
    <property type="nucleotide sequence ID" value="NZ_FMHY01000002.1"/>
</dbReference>
<gene>
    <name evidence="2" type="ORF">GA0070604_3823</name>
</gene>
<keyword evidence="3" id="KW-1185">Reference proteome</keyword>
<keyword evidence="2" id="KW-0808">Transferase</keyword>
<dbReference type="Pfam" id="PF01909">
    <property type="entry name" value="NTP_transf_2"/>
    <property type="match status" value="1"/>
</dbReference>